<dbReference type="InterPro" id="IPR001248">
    <property type="entry name" value="Pur-cyt_permease"/>
</dbReference>
<evidence type="ECO:0000313" key="7">
    <source>
        <dbReference type="EMBL" id="KFA63708.1"/>
    </source>
</evidence>
<feature type="transmembrane region" description="Helical" evidence="6">
    <location>
        <begin position="238"/>
        <end position="259"/>
    </location>
</feature>
<comment type="similarity">
    <text evidence="2">Belongs to the purine-cytosine permease (2.A.39) family.</text>
</comment>
<evidence type="ECO:0000313" key="8">
    <source>
        <dbReference type="Proteomes" id="UP000028524"/>
    </source>
</evidence>
<dbReference type="HOGENOM" id="CLU_021555_4_1_1"/>
<dbReference type="EMBL" id="KL660724">
    <property type="protein sequence ID" value="KFA63708.1"/>
    <property type="molecule type" value="Genomic_DNA"/>
</dbReference>
<keyword evidence="8" id="KW-1185">Reference proteome</keyword>
<dbReference type="InterPro" id="IPR045225">
    <property type="entry name" value="Uracil/uridine/allantoin_perm"/>
</dbReference>
<dbReference type="Proteomes" id="UP000028524">
    <property type="component" value="Unassembled WGS sequence"/>
</dbReference>
<dbReference type="GO" id="GO:0005886">
    <property type="term" value="C:plasma membrane"/>
    <property type="evidence" value="ECO:0007669"/>
    <property type="project" value="TreeGrafter"/>
</dbReference>
<dbReference type="GO" id="GO:0015205">
    <property type="term" value="F:nucleobase transmembrane transporter activity"/>
    <property type="evidence" value="ECO:0007669"/>
    <property type="project" value="TreeGrafter"/>
</dbReference>
<keyword evidence="4 6" id="KW-1133">Transmembrane helix</keyword>
<feature type="transmembrane region" description="Helical" evidence="6">
    <location>
        <begin position="396"/>
        <end position="414"/>
    </location>
</feature>
<feature type="transmembrane region" description="Helical" evidence="6">
    <location>
        <begin position="196"/>
        <end position="218"/>
    </location>
</feature>
<dbReference type="CDD" id="cd11482">
    <property type="entry name" value="SLC-NCS1sbd_NRT1-like"/>
    <property type="match status" value="1"/>
</dbReference>
<evidence type="ECO:0000256" key="1">
    <source>
        <dbReference type="ARBA" id="ARBA00004141"/>
    </source>
</evidence>
<reference evidence="7 8" key="1">
    <citation type="journal article" date="2014" name="BMC Genomics">
        <title>Comparative genome sequencing reveals chemotype-specific gene clusters in the toxigenic black mold Stachybotrys.</title>
        <authorList>
            <person name="Semeiks J."/>
            <person name="Borek D."/>
            <person name="Otwinowski Z."/>
            <person name="Grishin N.V."/>
        </authorList>
    </citation>
    <scope>NUCLEOTIDE SEQUENCE [LARGE SCALE GENOMIC DNA]</scope>
    <source>
        <strain evidence="7 8">IBT 40285</strain>
    </source>
</reference>
<dbReference type="AlphaFoldDB" id="A0A084QIC3"/>
<evidence type="ECO:0000256" key="4">
    <source>
        <dbReference type="ARBA" id="ARBA00022989"/>
    </source>
</evidence>
<evidence type="ECO:0000256" key="2">
    <source>
        <dbReference type="ARBA" id="ARBA00008974"/>
    </source>
</evidence>
<evidence type="ECO:0000256" key="6">
    <source>
        <dbReference type="SAM" id="Phobius"/>
    </source>
</evidence>
<proteinExistence type="inferred from homology"/>
<accession>A0A084QIC3</accession>
<feature type="transmembrane region" description="Helical" evidence="6">
    <location>
        <begin position="74"/>
        <end position="98"/>
    </location>
</feature>
<protein>
    <submittedName>
        <fullName evidence="7">Uncharacterized protein</fullName>
    </submittedName>
</protein>
<dbReference type="PANTHER" id="PTHR30618">
    <property type="entry name" value="NCS1 FAMILY PURINE/PYRIMIDINE TRANSPORTER"/>
    <property type="match status" value="1"/>
</dbReference>
<dbReference type="PANTHER" id="PTHR30618:SF0">
    <property type="entry name" value="PURINE-URACIL PERMEASE NCS1"/>
    <property type="match status" value="1"/>
</dbReference>
<dbReference type="OMA" id="WISEGFQ"/>
<gene>
    <name evidence="7" type="ORF">S40285_07115</name>
</gene>
<feature type="transmembrane region" description="Helical" evidence="6">
    <location>
        <begin position="437"/>
        <end position="457"/>
    </location>
</feature>
<evidence type="ECO:0000256" key="5">
    <source>
        <dbReference type="ARBA" id="ARBA00023136"/>
    </source>
</evidence>
<dbReference type="InParanoid" id="A0A084QIC3"/>
<sequence length="537" mass="58967">MVSRKFTRGLALQPRPSECLPGNDFSNGDMDPVPMARRTWNWYSVGGFWISEGFQIPILQMAGSLIANGLSPGMAMGAIVLGTCLVMIPCALTGYVGAKTGLNYPVMNRACWGLQGSKFAVAVRGVVAIFWCGVQFSTGGSCIYQMLRAISPSLDSAVPNRLPESANITSVNLLCFFLFWIISLPFLYINVSKLRWLFLVKMIMMPIGGLALFIWSVVMARGFGPIFSQPTNVAGGQTVAFVFFSAITSAIGPQATFALNMGDFCRYAKSPRGALWSQVIMMPVCITLTAFLGVTLASASTVIYNVDAPLWNPLDVIARFDSRAAAFFVSFMFAFATLCTNIAGNTVAFGNDLMALTPKWVDVRRGQFVCAVLAVCTTPWNILASSANFLHFLHGYSVFLGPMCGIMLCDYWVLRGRYLNIEQLYTRHGFYWYTKGWNFRAAAAFLIAIIPGLPGLASNVNHDVDIPGGFQNLYTMNWLVGVVIAGALYYGFSVIFKIPAESLIEDSREDRARDWLLTGTPVVYGVEEVQEEKDLKE</sequence>
<keyword evidence="5 6" id="KW-0472">Membrane</keyword>
<feature type="transmembrane region" description="Helical" evidence="6">
    <location>
        <begin position="167"/>
        <end position="189"/>
    </location>
</feature>
<feature type="transmembrane region" description="Helical" evidence="6">
    <location>
        <begin position="119"/>
        <end position="147"/>
    </location>
</feature>
<dbReference type="InterPro" id="IPR012681">
    <property type="entry name" value="NCS1"/>
</dbReference>
<feature type="transmembrane region" description="Helical" evidence="6">
    <location>
        <begin position="477"/>
        <end position="498"/>
    </location>
</feature>
<feature type="transmembrane region" description="Helical" evidence="6">
    <location>
        <begin position="368"/>
        <end position="390"/>
    </location>
</feature>
<dbReference type="NCBIfam" id="TIGR00800">
    <property type="entry name" value="ncs1"/>
    <property type="match status" value="1"/>
</dbReference>
<feature type="transmembrane region" description="Helical" evidence="6">
    <location>
        <begin position="324"/>
        <end position="347"/>
    </location>
</feature>
<dbReference type="FunFam" id="1.10.4160.10:FF:000001">
    <property type="entry name" value="Uracil permease, putative"/>
    <property type="match status" value="1"/>
</dbReference>
<name>A0A084QIC3_STAC4</name>
<feature type="transmembrane region" description="Helical" evidence="6">
    <location>
        <begin position="280"/>
        <end position="304"/>
    </location>
</feature>
<evidence type="ECO:0000256" key="3">
    <source>
        <dbReference type="ARBA" id="ARBA00022692"/>
    </source>
</evidence>
<organism evidence="7 8">
    <name type="scientific">Stachybotrys chlorohalonatus (strain IBT 40285)</name>
    <dbReference type="NCBI Taxonomy" id="1283841"/>
    <lineage>
        <taxon>Eukaryota</taxon>
        <taxon>Fungi</taxon>
        <taxon>Dikarya</taxon>
        <taxon>Ascomycota</taxon>
        <taxon>Pezizomycotina</taxon>
        <taxon>Sordariomycetes</taxon>
        <taxon>Hypocreomycetidae</taxon>
        <taxon>Hypocreales</taxon>
        <taxon>Stachybotryaceae</taxon>
        <taxon>Stachybotrys</taxon>
    </lineage>
</organism>
<dbReference type="Pfam" id="PF02133">
    <property type="entry name" value="Transp_cyt_pur"/>
    <property type="match status" value="1"/>
</dbReference>
<comment type="subcellular location">
    <subcellularLocation>
        <location evidence="1">Membrane</location>
        <topology evidence="1">Multi-pass membrane protein</topology>
    </subcellularLocation>
</comment>
<dbReference type="Gene3D" id="1.10.4160.10">
    <property type="entry name" value="Hydantoin permease"/>
    <property type="match status" value="1"/>
</dbReference>
<keyword evidence="3 6" id="KW-0812">Transmembrane</keyword>
<dbReference type="OrthoDB" id="2018619at2759"/>
<dbReference type="STRING" id="1283841.A0A084QIC3"/>
<feature type="transmembrane region" description="Helical" evidence="6">
    <location>
        <begin position="40"/>
        <end position="62"/>
    </location>
</feature>